<reference evidence="1" key="1">
    <citation type="submission" date="2013-08" db="EMBL/GenBank/DDBJ databases">
        <title>Gene expansion shapes genome architecture in the human pathogen Lichtheimia corymbifera: an evolutionary genomics analysis in the ancient terrestrial Mucorales (Mucoromycotina).</title>
        <authorList>
            <person name="Schwartze V.U."/>
            <person name="Winter S."/>
            <person name="Shelest E."/>
            <person name="Marcet-Houben M."/>
            <person name="Horn F."/>
            <person name="Wehner S."/>
            <person name="Hoffmann K."/>
            <person name="Riege K."/>
            <person name="Sammeth M."/>
            <person name="Nowrousian M."/>
            <person name="Valiante V."/>
            <person name="Linde J."/>
            <person name="Jacobsen I.D."/>
            <person name="Marz M."/>
            <person name="Brakhage A.A."/>
            <person name="Gabaldon T."/>
            <person name="Bocker S."/>
            <person name="Voigt K."/>
        </authorList>
    </citation>
    <scope>NUCLEOTIDE SEQUENCE [LARGE SCALE GENOMIC DNA]</scope>
    <source>
        <strain evidence="1">FSU 9682</strain>
    </source>
</reference>
<evidence type="ECO:0000313" key="2">
    <source>
        <dbReference type="Proteomes" id="UP000027586"/>
    </source>
</evidence>
<name>A0A068SC48_9FUNG</name>
<dbReference type="SUPFAM" id="SSF48452">
    <property type="entry name" value="TPR-like"/>
    <property type="match status" value="1"/>
</dbReference>
<dbReference type="PANTHER" id="PTHR38926">
    <property type="entry name" value="F-BOX DOMAIN CONTAINING PROTEIN, EXPRESSED"/>
    <property type="match status" value="1"/>
</dbReference>
<dbReference type="VEuPathDB" id="FungiDB:LCOR_10232.1"/>
<dbReference type="PANTHER" id="PTHR38926:SF5">
    <property type="entry name" value="F-BOX AND LEUCINE-RICH REPEAT PROTEIN 6"/>
    <property type="match status" value="1"/>
</dbReference>
<proteinExistence type="predicted"/>
<comment type="caution">
    <text evidence="1">The sequence shown here is derived from an EMBL/GenBank/DDBJ whole genome shotgun (WGS) entry which is preliminary data.</text>
</comment>
<protein>
    <submittedName>
        <fullName evidence="1">Uncharacterized protein</fullName>
    </submittedName>
</protein>
<keyword evidence="2" id="KW-1185">Reference proteome</keyword>
<dbReference type="AlphaFoldDB" id="A0A068SC48"/>
<dbReference type="OrthoDB" id="2275794at2759"/>
<dbReference type="InterPro" id="IPR032675">
    <property type="entry name" value="LRR_dom_sf"/>
</dbReference>
<dbReference type="Proteomes" id="UP000027586">
    <property type="component" value="Unassembled WGS sequence"/>
</dbReference>
<gene>
    <name evidence="1" type="ORF">LCOR_10232.1</name>
</gene>
<dbReference type="SUPFAM" id="SSF52047">
    <property type="entry name" value="RNI-like"/>
    <property type="match status" value="2"/>
</dbReference>
<evidence type="ECO:0000313" key="1">
    <source>
        <dbReference type="EMBL" id="CDH59417.1"/>
    </source>
</evidence>
<sequence length="665" mass="75951">MITTLITKHNSSCPSDNREDTIARTTQELEELTNEDLENLHRRALAFVICGKFESALEDASTMVSLSPSSALPYLCMGHVYAQQGRYGAAIHVYDQGLQAVSSIDQQQQLSKARFIAQSHKDVRIDFIKRLPTHAMINKMMEHILLPKETTIQTNQLYEYLNVSRVWRDRIMQCLPKDLHLELKHHDGLARMDYLLGHAAAASRVIALTVKCVVTYPQSLFPSISHFSSLCSLCIEKMSHDAPRPILALLSPLASTLEHLDMRSDNYEHFSLGDILSTFPQLTWLRCHGNMGDMDSAPIHCPKLKTLLFWMPDDVLHYDHIMDLTIRLPELIQLAIHPCIDTRALASIHENCPHLKSLYYNSINQTSSISNLGLESYEQEDGIESLHLGYQSDKRMRVDIQHLVSFLKRHHHSLRHLDLCYLLTDSSTNFGDMVRDDDDDDEGALFESLRSYSHKLCSNEDLLFSRWLAKRSPHLKKVVLQEEKNGSTSVDDLGPLFDDLGYLDELENLRVDIGCERVRDGACHFLQHHSKIDSLLHTLVFPKNFHVGLKTSDLLGSLSRLERLSMLMYDASNLNGLQEGCPRLRHLTVYSAFDMIGFKMALGLASLTRLRTLCIQARLFEYALLPCFKELHQLQELTICREDNNDPVDPAYLEMLPFTVRVLKY</sequence>
<organism evidence="1 2">
    <name type="scientific">Lichtheimia corymbifera JMRC:FSU:9682</name>
    <dbReference type="NCBI Taxonomy" id="1263082"/>
    <lineage>
        <taxon>Eukaryota</taxon>
        <taxon>Fungi</taxon>
        <taxon>Fungi incertae sedis</taxon>
        <taxon>Mucoromycota</taxon>
        <taxon>Mucoromycotina</taxon>
        <taxon>Mucoromycetes</taxon>
        <taxon>Mucorales</taxon>
        <taxon>Lichtheimiaceae</taxon>
        <taxon>Lichtheimia</taxon>
    </lineage>
</organism>
<dbReference type="Gene3D" id="1.25.40.10">
    <property type="entry name" value="Tetratricopeptide repeat domain"/>
    <property type="match status" value="1"/>
</dbReference>
<dbReference type="EMBL" id="CBTN010000070">
    <property type="protein sequence ID" value="CDH59417.1"/>
    <property type="molecule type" value="Genomic_DNA"/>
</dbReference>
<dbReference type="Gene3D" id="3.80.10.10">
    <property type="entry name" value="Ribonuclease Inhibitor"/>
    <property type="match status" value="2"/>
</dbReference>
<accession>A0A068SC48</accession>
<dbReference type="InterPro" id="IPR011990">
    <property type="entry name" value="TPR-like_helical_dom_sf"/>
</dbReference>